<dbReference type="GO" id="GO:0016887">
    <property type="term" value="F:ATP hydrolysis activity"/>
    <property type="evidence" value="ECO:0007669"/>
    <property type="project" value="InterPro"/>
</dbReference>
<evidence type="ECO:0000313" key="5">
    <source>
        <dbReference type="EMBL" id="MBB3109847.1"/>
    </source>
</evidence>
<evidence type="ECO:0000256" key="3">
    <source>
        <dbReference type="SAM" id="MobiDB-lite"/>
    </source>
</evidence>
<sequence>MTIMTLQHLEYYVGDRLLFKQEGQLHIGTRDRIGVVGRNGAGKSTLLAILAGRLAPEHGTIASYGTVAELEQASGRRGSSMAQRPELHDQAGEMLKRWEVSDEQGIAEHGSGGEKTRLSIAKVMAQGAELLIADEPTSHLDIDGAAALAEALAGYPGAVIVVSHDRTLLDQVCTRILELEEGKLALYEGNYSAYREAKEAQAARARFEYEQYAREKDRLTTALMEVREQSRSMKSKPSRMSYKEANLGRARAGSSRARVDRSASILERRLSQLEVKSKPREAESPLFDASKHVLCRSKHVLRLANATLGYGSKILLEGLHLNVKPGMRIALVGRNGIGKTTLLKLIHEGGAAISYSPSCRLGYFRQDLSLLREDQTILQNVLSTALYDDLHVRTVLARTLFKRDEVHKAVRDLSGGERVKTTLAKLFLGGYNTLLLDEPTNYLDLFARESLEETLAQYPGTILFASHDRAFVRAVATHLLRFGESGWQLMPCGDEEQAAIPAGGGAPAHPNREQHEAQQELMQLELAIANTLGRLSMPQSKEDAIQLDLQFQALLQRKRELMKP</sequence>
<dbReference type="CDD" id="cd03221">
    <property type="entry name" value="ABCF_EF-3"/>
    <property type="match status" value="2"/>
</dbReference>
<evidence type="ECO:0000256" key="1">
    <source>
        <dbReference type="ARBA" id="ARBA00022741"/>
    </source>
</evidence>
<evidence type="ECO:0000256" key="2">
    <source>
        <dbReference type="ARBA" id="ARBA00022840"/>
    </source>
</evidence>
<dbReference type="SUPFAM" id="SSF52540">
    <property type="entry name" value="P-loop containing nucleoside triphosphate hydrolases"/>
    <property type="match status" value="2"/>
</dbReference>
<name>A0A7W5AWF2_9BACL</name>
<comment type="caution">
    <text evidence="5">The sequence shown here is derived from an EMBL/GenBank/DDBJ whole genome shotgun (WGS) entry which is preliminary data.</text>
</comment>
<dbReference type="PANTHER" id="PTHR42855">
    <property type="entry name" value="ABC TRANSPORTER ATP-BINDING SUBUNIT"/>
    <property type="match status" value="1"/>
</dbReference>
<dbReference type="InterPro" id="IPR027417">
    <property type="entry name" value="P-loop_NTPase"/>
</dbReference>
<evidence type="ECO:0000259" key="4">
    <source>
        <dbReference type="PROSITE" id="PS50893"/>
    </source>
</evidence>
<protein>
    <submittedName>
        <fullName evidence="5">Macrolide transport system ATP-binding/permease protein</fullName>
    </submittedName>
</protein>
<dbReference type="NCBIfam" id="NF000355">
    <property type="entry name" value="ribo_prot_ABC_F"/>
    <property type="match status" value="1"/>
</dbReference>
<proteinExistence type="predicted"/>
<dbReference type="InterPro" id="IPR051309">
    <property type="entry name" value="ABCF_ATPase"/>
</dbReference>
<dbReference type="EMBL" id="JACHXK010000003">
    <property type="protein sequence ID" value="MBB3109847.1"/>
    <property type="molecule type" value="Genomic_DNA"/>
</dbReference>
<dbReference type="Gene3D" id="3.40.50.300">
    <property type="entry name" value="P-loop containing nucleotide triphosphate hydrolases"/>
    <property type="match status" value="2"/>
</dbReference>
<dbReference type="InterPro" id="IPR003439">
    <property type="entry name" value="ABC_transporter-like_ATP-bd"/>
</dbReference>
<keyword evidence="2 5" id="KW-0067">ATP-binding</keyword>
<dbReference type="Pfam" id="PF00005">
    <property type="entry name" value="ABC_tran"/>
    <property type="match status" value="2"/>
</dbReference>
<keyword evidence="6" id="KW-1185">Reference proteome</keyword>
<dbReference type="Proteomes" id="UP000570361">
    <property type="component" value="Unassembled WGS sequence"/>
</dbReference>
<feature type="domain" description="ABC transporter" evidence="4">
    <location>
        <begin position="4"/>
        <end position="206"/>
    </location>
</feature>
<dbReference type="PROSITE" id="PS50893">
    <property type="entry name" value="ABC_TRANSPORTER_2"/>
    <property type="match status" value="2"/>
</dbReference>
<dbReference type="AlphaFoldDB" id="A0A7W5AWF2"/>
<dbReference type="RefSeq" id="WP_183599313.1">
    <property type="nucleotide sequence ID" value="NZ_JACHXK010000003.1"/>
</dbReference>
<accession>A0A7W5AWF2</accession>
<organism evidence="5 6">
    <name type="scientific">Paenibacillus phyllosphaerae</name>
    <dbReference type="NCBI Taxonomy" id="274593"/>
    <lineage>
        <taxon>Bacteria</taxon>
        <taxon>Bacillati</taxon>
        <taxon>Bacillota</taxon>
        <taxon>Bacilli</taxon>
        <taxon>Bacillales</taxon>
        <taxon>Paenibacillaceae</taxon>
        <taxon>Paenibacillus</taxon>
    </lineage>
</organism>
<feature type="domain" description="ABC transporter" evidence="4">
    <location>
        <begin position="301"/>
        <end position="509"/>
    </location>
</feature>
<gene>
    <name evidence="5" type="ORF">FHS18_001910</name>
</gene>
<evidence type="ECO:0000313" key="6">
    <source>
        <dbReference type="Proteomes" id="UP000570361"/>
    </source>
</evidence>
<dbReference type="InterPro" id="IPR003593">
    <property type="entry name" value="AAA+_ATPase"/>
</dbReference>
<dbReference type="PANTHER" id="PTHR42855:SF2">
    <property type="entry name" value="DRUG RESISTANCE ABC TRANSPORTER,ATP-BINDING PROTEIN"/>
    <property type="match status" value="1"/>
</dbReference>
<dbReference type="GO" id="GO:0005524">
    <property type="term" value="F:ATP binding"/>
    <property type="evidence" value="ECO:0007669"/>
    <property type="project" value="UniProtKB-KW"/>
</dbReference>
<feature type="region of interest" description="Disordered" evidence="3">
    <location>
        <begin position="227"/>
        <end position="247"/>
    </location>
</feature>
<reference evidence="5 6" key="1">
    <citation type="submission" date="2020-08" db="EMBL/GenBank/DDBJ databases">
        <title>Genomic Encyclopedia of Type Strains, Phase III (KMG-III): the genomes of soil and plant-associated and newly described type strains.</title>
        <authorList>
            <person name="Whitman W."/>
        </authorList>
    </citation>
    <scope>NUCLEOTIDE SEQUENCE [LARGE SCALE GENOMIC DNA]</scope>
    <source>
        <strain evidence="5 6">CECT 5862</strain>
    </source>
</reference>
<keyword evidence="1" id="KW-0547">Nucleotide-binding</keyword>
<dbReference type="SMART" id="SM00382">
    <property type="entry name" value="AAA"/>
    <property type="match status" value="2"/>
</dbReference>